<protein>
    <recommendedName>
        <fullName evidence="2">Ubiquitin-like domain-containing protein</fullName>
    </recommendedName>
</protein>
<evidence type="ECO:0000313" key="3">
    <source>
        <dbReference type="EMBL" id="KAK9844802.1"/>
    </source>
</evidence>
<dbReference type="AlphaFoldDB" id="A0AAW1SH20"/>
<keyword evidence="4" id="KW-1185">Reference proteome</keyword>
<evidence type="ECO:0000259" key="2">
    <source>
        <dbReference type="PROSITE" id="PS50053"/>
    </source>
</evidence>
<feature type="domain" description="Ubiquitin-like" evidence="2">
    <location>
        <begin position="1"/>
        <end position="75"/>
    </location>
</feature>
<comment type="caution">
    <text evidence="3">The sequence shown here is derived from an EMBL/GenBank/DDBJ whole genome shotgun (WGS) entry which is preliminary data.</text>
</comment>
<dbReference type="CDD" id="cd17039">
    <property type="entry name" value="Ubl_ubiquitin_like"/>
    <property type="match status" value="1"/>
</dbReference>
<dbReference type="GO" id="GO:0005634">
    <property type="term" value="C:nucleus"/>
    <property type="evidence" value="ECO:0007669"/>
    <property type="project" value="TreeGrafter"/>
</dbReference>
<dbReference type="PROSITE" id="PS50053">
    <property type="entry name" value="UBIQUITIN_2"/>
    <property type="match status" value="1"/>
</dbReference>
<dbReference type="InterPro" id="IPR000626">
    <property type="entry name" value="Ubiquitin-like_dom"/>
</dbReference>
<evidence type="ECO:0000313" key="4">
    <source>
        <dbReference type="Proteomes" id="UP001438707"/>
    </source>
</evidence>
<sequence length="410" mass="43633">MQCFAQCDWSSSTRSLQLLPDTTVRQVKNAVAHSFGEAETWLEYQGHHLEDGAQLQQAGVGDGSCVHLHLRLQGGGGDGGSTGAESRSCFLEMYSSRKAAKVNPIEEKLARWTQCQLSGEPLQQPVVADQLGFLFNKDAVIQALLKKSMPKALGHITSLKQLTELKLTPAPEGGSKPVDSTSFQPGNDAPFICPITEVPLNGRFRAFVLRPSGLVVSERAVKEMPQLVRERAGGVQMLEASSMLPLNGSIDEVNQLMDEVMAAHTARTAAKASKKSKNGGLKPSQAPLSSQPAALDAEQKAGIALAAANAAEAELRLTSATAAKDLKAAISTFPKKHARSEPLMQTSAAGIAEAVSNMLGSHAAKKYKAAEHIPDGANKSVYSSIFIGDRRPAKETYSCRATSARGMNMT</sequence>
<dbReference type="Pfam" id="PF00240">
    <property type="entry name" value="ubiquitin"/>
    <property type="match status" value="1"/>
</dbReference>
<dbReference type="Pfam" id="PF04641">
    <property type="entry name" value="Rtf2"/>
    <property type="match status" value="1"/>
</dbReference>
<dbReference type="EMBL" id="JALJOS010000001">
    <property type="protein sequence ID" value="KAK9844802.1"/>
    <property type="molecule type" value="Genomic_DNA"/>
</dbReference>
<name>A0AAW1SH20_9CHLO</name>
<dbReference type="InterPro" id="IPR006735">
    <property type="entry name" value="Rtf2"/>
</dbReference>
<gene>
    <name evidence="3" type="ORF">WJX74_007036</name>
</gene>
<dbReference type="InterPro" id="IPR029071">
    <property type="entry name" value="Ubiquitin-like_domsf"/>
</dbReference>
<dbReference type="SMART" id="SM00213">
    <property type="entry name" value="UBQ"/>
    <property type="match status" value="1"/>
</dbReference>
<dbReference type="PANTHER" id="PTHR12775:SF2">
    <property type="entry name" value="REPLICATION TERMINATION FACTOR 2"/>
    <property type="match status" value="1"/>
</dbReference>
<reference evidence="3 4" key="1">
    <citation type="journal article" date="2024" name="Nat. Commun.">
        <title>Phylogenomics reveals the evolutionary origins of lichenization in chlorophyte algae.</title>
        <authorList>
            <person name="Puginier C."/>
            <person name="Libourel C."/>
            <person name="Otte J."/>
            <person name="Skaloud P."/>
            <person name="Haon M."/>
            <person name="Grisel S."/>
            <person name="Petersen M."/>
            <person name="Berrin J.G."/>
            <person name="Delaux P.M."/>
            <person name="Dal Grande F."/>
            <person name="Keller J."/>
        </authorList>
    </citation>
    <scope>NUCLEOTIDE SEQUENCE [LARGE SCALE GENOMIC DNA]</scope>
    <source>
        <strain evidence="3 4">SAG 2145</strain>
    </source>
</reference>
<feature type="region of interest" description="Disordered" evidence="1">
    <location>
        <begin position="267"/>
        <end position="293"/>
    </location>
</feature>
<dbReference type="SUPFAM" id="SSF54236">
    <property type="entry name" value="Ubiquitin-like"/>
    <property type="match status" value="1"/>
</dbReference>
<dbReference type="GO" id="GO:0006274">
    <property type="term" value="P:DNA replication termination"/>
    <property type="evidence" value="ECO:0007669"/>
    <property type="project" value="TreeGrafter"/>
</dbReference>
<organism evidence="3 4">
    <name type="scientific">Apatococcus lobatus</name>
    <dbReference type="NCBI Taxonomy" id="904363"/>
    <lineage>
        <taxon>Eukaryota</taxon>
        <taxon>Viridiplantae</taxon>
        <taxon>Chlorophyta</taxon>
        <taxon>core chlorophytes</taxon>
        <taxon>Trebouxiophyceae</taxon>
        <taxon>Chlorellales</taxon>
        <taxon>Chlorellaceae</taxon>
        <taxon>Apatococcus</taxon>
    </lineage>
</organism>
<dbReference type="Gene3D" id="3.10.20.90">
    <property type="entry name" value="Phosphatidylinositol 3-kinase Catalytic Subunit, Chain A, domain 1"/>
    <property type="match status" value="1"/>
</dbReference>
<accession>A0AAW1SH20</accession>
<dbReference type="Proteomes" id="UP001438707">
    <property type="component" value="Unassembled WGS sequence"/>
</dbReference>
<proteinExistence type="predicted"/>
<dbReference type="PANTHER" id="PTHR12775">
    <property type="entry name" value="PROTEIN C20ORF43 HOMOLOG"/>
    <property type="match status" value="1"/>
</dbReference>
<evidence type="ECO:0000256" key="1">
    <source>
        <dbReference type="SAM" id="MobiDB-lite"/>
    </source>
</evidence>